<organism evidence="4 5">
    <name type="scientific">Thalassiosira oceanica</name>
    <name type="common">Marine diatom</name>
    <dbReference type="NCBI Taxonomy" id="159749"/>
    <lineage>
        <taxon>Eukaryota</taxon>
        <taxon>Sar</taxon>
        <taxon>Stramenopiles</taxon>
        <taxon>Ochrophyta</taxon>
        <taxon>Bacillariophyta</taxon>
        <taxon>Coscinodiscophyceae</taxon>
        <taxon>Thalassiosirophycidae</taxon>
        <taxon>Thalassiosirales</taxon>
        <taxon>Thalassiosiraceae</taxon>
        <taxon>Thalassiosira</taxon>
    </lineage>
</organism>
<keyword evidence="2" id="KW-0472">Membrane</keyword>
<feature type="region of interest" description="Disordered" evidence="1">
    <location>
        <begin position="50"/>
        <end position="79"/>
    </location>
</feature>
<evidence type="ECO:0000256" key="2">
    <source>
        <dbReference type="SAM" id="Phobius"/>
    </source>
</evidence>
<keyword evidence="5" id="KW-1185">Reference proteome</keyword>
<dbReference type="Proteomes" id="UP000266841">
    <property type="component" value="Unassembled WGS sequence"/>
</dbReference>
<dbReference type="EMBL" id="AGNL01036592">
    <property type="protein sequence ID" value="EJK53994.1"/>
    <property type="molecule type" value="Genomic_DNA"/>
</dbReference>
<keyword evidence="2" id="KW-0812">Transmembrane</keyword>
<feature type="signal peptide" evidence="3">
    <location>
        <begin position="1"/>
        <end position="18"/>
    </location>
</feature>
<dbReference type="AlphaFoldDB" id="K0RNY3"/>
<reference evidence="4 5" key="1">
    <citation type="journal article" date="2012" name="Genome Biol.">
        <title>Genome and low-iron response of an oceanic diatom adapted to chronic iron limitation.</title>
        <authorList>
            <person name="Lommer M."/>
            <person name="Specht M."/>
            <person name="Roy A.S."/>
            <person name="Kraemer L."/>
            <person name="Andreson R."/>
            <person name="Gutowska M.A."/>
            <person name="Wolf J."/>
            <person name="Bergner S.V."/>
            <person name="Schilhabel M.B."/>
            <person name="Klostermeier U.C."/>
            <person name="Beiko R.G."/>
            <person name="Rosenstiel P."/>
            <person name="Hippler M."/>
            <person name="Laroche J."/>
        </authorList>
    </citation>
    <scope>NUCLEOTIDE SEQUENCE [LARGE SCALE GENOMIC DNA]</scope>
    <source>
        <strain evidence="4 5">CCMP1005</strain>
    </source>
</reference>
<accession>K0RNY3</accession>
<evidence type="ECO:0000256" key="3">
    <source>
        <dbReference type="SAM" id="SignalP"/>
    </source>
</evidence>
<protein>
    <submittedName>
        <fullName evidence="4">Uncharacterized protein</fullName>
    </submittedName>
</protein>
<name>K0RNY3_THAOC</name>
<feature type="transmembrane region" description="Helical" evidence="2">
    <location>
        <begin position="116"/>
        <end position="135"/>
    </location>
</feature>
<keyword evidence="3" id="KW-0732">Signal</keyword>
<evidence type="ECO:0000256" key="1">
    <source>
        <dbReference type="SAM" id="MobiDB-lite"/>
    </source>
</evidence>
<sequence length="136" mass="14771">MIGRAGLVSALLIAASGAFHIPRRRGGGGWSPTSVTHELGTLGRTALYGKKKKGKAPGANPNYKSKKSGQPKQEKSSVQEARFDAATRQFMFTLVGLSKTLPDKSKEILKNIHLSFYPGKFLCFFVGIMFSLLNLN</sequence>
<comment type="caution">
    <text evidence="4">The sequence shown here is derived from an EMBL/GenBank/DDBJ whole genome shotgun (WGS) entry which is preliminary data.</text>
</comment>
<dbReference type="eggNOG" id="ENOG502SWRU">
    <property type="taxonomic scope" value="Eukaryota"/>
</dbReference>
<keyword evidence="2" id="KW-1133">Transmembrane helix</keyword>
<evidence type="ECO:0000313" key="4">
    <source>
        <dbReference type="EMBL" id="EJK53994.1"/>
    </source>
</evidence>
<feature type="chain" id="PRO_5003839339" evidence="3">
    <location>
        <begin position="19"/>
        <end position="136"/>
    </location>
</feature>
<evidence type="ECO:0000313" key="5">
    <source>
        <dbReference type="Proteomes" id="UP000266841"/>
    </source>
</evidence>
<proteinExistence type="predicted"/>
<gene>
    <name evidence="4" type="ORF">THAOC_26464</name>
</gene>